<comment type="miscellaneous">
    <text evidence="11">A single active site specifically recognizes both ATP and CTP and is responsible for their addition.</text>
</comment>
<dbReference type="InterPro" id="IPR023068">
    <property type="entry name" value="CCA-adding_enz_firmicutes"/>
</dbReference>
<comment type="cofactor">
    <cofactor evidence="1 11">
        <name>Mg(2+)</name>
        <dbReference type="ChEBI" id="CHEBI:18420"/>
    </cofactor>
</comment>
<feature type="binding site" evidence="11">
    <location>
        <position position="113"/>
    </location>
    <ligand>
        <name>ATP</name>
        <dbReference type="ChEBI" id="CHEBI:30616"/>
    </ligand>
</feature>
<sequence length="397" mass="45397">MIDDPFFKEAFPILQALESAGYEAYFVGGAVRDLFLNRPIHDVDIATSATPDEVKTVFLHTVDVGIEHGTVLILLNGHSFEVTTFRTESTYSDFRRPDDVQFVRSLQEDLKRRDFTMNAMAMTSNGQFIDPFNGREDLNNRMIRTVGDASERFSEDALRIMRAARFVSQLSFELDSDTMQAMKEYAPLLSHIAVERKLNEMDKLFAGLAKEKGLSVLIETGLFLFLPGLSSQKKALVQMKARTLKSLNADQMWLLIAYEATDRHVTDFLRNWRMSAKRIKRIEKGVRTLRRVRAEGWHDVLLYEAQLEAAVDCAEVEAVLDGRESKSTDVIAHWQALPIKDRDELDITGSDLMELSGKQRGIWIKECLILSEKAVVNREIENKKEQIKEWLRSCNLL</sequence>
<evidence type="ECO:0000259" key="12">
    <source>
        <dbReference type="Pfam" id="PF01743"/>
    </source>
</evidence>
<name>A0A177KS35_9BACI</name>
<dbReference type="EMBL" id="LQWZ01000023">
    <property type="protein sequence ID" value="OAH55876.1"/>
    <property type="molecule type" value="Genomic_DNA"/>
</dbReference>
<dbReference type="Gene3D" id="1.10.246.80">
    <property type="match status" value="1"/>
</dbReference>
<comment type="similarity">
    <text evidence="11">Belongs to the tRNA nucleotidyltransferase/poly(A) polymerase family. Bacterial CCA-adding enzyme type 3 subfamily.</text>
</comment>
<feature type="binding site" evidence="11">
    <location>
        <position position="165"/>
    </location>
    <ligand>
        <name>CTP</name>
        <dbReference type="ChEBI" id="CHEBI:37563"/>
    </ligand>
</feature>
<evidence type="ECO:0000256" key="8">
    <source>
        <dbReference type="ARBA" id="ARBA00022840"/>
    </source>
</evidence>
<evidence type="ECO:0000256" key="6">
    <source>
        <dbReference type="ARBA" id="ARBA00022741"/>
    </source>
</evidence>
<keyword evidence="5 11" id="KW-0479">Metal-binding</keyword>
<dbReference type="GO" id="GO:0160016">
    <property type="term" value="F:CCACCA tRNA nucleotidyltransferase activity"/>
    <property type="evidence" value="ECO:0007669"/>
    <property type="project" value="RHEA"/>
</dbReference>
<feature type="binding site" evidence="11">
    <location>
        <position position="42"/>
    </location>
    <ligand>
        <name>Mg(2+)</name>
        <dbReference type="ChEBI" id="CHEBI:18420"/>
    </ligand>
</feature>
<feature type="binding site" evidence="11">
    <location>
        <position position="29"/>
    </location>
    <ligand>
        <name>ATP</name>
        <dbReference type="ChEBI" id="CHEBI:30616"/>
    </ligand>
</feature>
<evidence type="ECO:0000313" key="16">
    <source>
        <dbReference type="Proteomes" id="UP000077271"/>
    </source>
</evidence>
<keyword evidence="7 11" id="KW-0692">RNA repair</keyword>
<dbReference type="Pfam" id="PF13735">
    <property type="entry name" value="tRNA_NucTran2_2"/>
    <property type="match status" value="1"/>
</dbReference>
<feature type="binding site" evidence="11">
    <location>
        <position position="32"/>
    </location>
    <ligand>
        <name>CTP</name>
        <dbReference type="ChEBI" id="CHEBI:37563"/>
    </ligand>
</feature>
<dbReference type="AlphaFoldDB" id="A0A177KS35"/>
<dbReference type="HAMAP" id="MF_01263">
    <property type="entry name" value="CCA_bact_type3"/>
    <property type="match status" value="1"/>
</dbReference>
<evidence type="ECO:0000256" key="11">
    <source>
        <dbReference type="HAMAP-Rule" id="MF_01263"/>
    </source>
</evidence>
<comment type="subunit">
    <text evidence="11">Homodimer.</text>
</comment>
<feature type="binding site" evidence="11">
    <location>
        <position position="44"/>
    </location>
    <ligand>
        <name>Mg(2+)</name>
        <dbReference type="ChEBI" id="CHEBI:18420"/>
    </ligand>
</feature>
<dbReference type="CDD" id="cd05398">
    <property type="entry name" value="NT_ClassII-CCAase"/>
    <property type="match status" value="1"/>
</dbReference>
<dbReference type="OrthoDB" id="9805698at2"/>
<keyword evidence="8 11" id="KW-0067">ATP-binding</keyword>
<dbReference type="GO" id="GO:0042245">
    <property type="term" value="P:RNA repair"/>
    <property type="evidence" value="ECO:0007669"/>
    <property type="project" value="UniProtKB-KW"/>
</dbReference>
<feature type="domain" description="tRNA nucleotidyltransferase/poly(A) polymerase RNA and SrmB- binding" evidence="13">
    <location>
        <begin position="172"/>
        <end position="230"/>
    </location>
</feature>
<dbReference type="GO" id="GO:0004810">
    <property type="term" value="F:CCA tRNA nucleotidyltransferase activity"/>
    <property type="evidence" value="ECO:0007669"/>
    <property type="project" value="UniProtKB-UniRule"/>
</dbReference>
<dbReference type="PANTHER" id="PTHR46173">
    <property type="entry name" value="CCA TRNA NUCLEOTIDYLTRANSFERASE 1, MITOCHONDRIAL"/>
    <property type="match status" value="1"/>
</dbReference>
<feature type="binding site" evidence="11">
    <location>
        <position position="29"/>
    </location>
    <ligand>
        <name>CTP</name>
        <dbReference type="ChEBI" id="CHEBI:37563"/>
    </ligand>
</feature>
<proteinExistence type="inferred from homology"/>
<dbReference type="InterPro" id="IPR050264">
    <property type="entry name" value="Bact_CCA-adding_enz_type3_sf"/>
</dbReference>
<evidence type="ECO:0000256" key="3">
    <source>
        <dbReference type="ARBA" id="ARBA00022694"/>
    </source>
</evidence>
<evidence type="ECO:0000256" key="9">
    <source>
        <dbReference type="ARBA" id="ARBA00022842"/>
    </source>
</evidence>
<evidence type="ECO:0000256" key="1">
    <source>
        <dbReference type="ARBA" id="ARBA00001946"/>
    </source>
</evidence>
<evidence type="ECO:0000259" key="13">
    <source>
        <dbReference type="Pfam" id="PF12627"/>
    </source>
</evidence>
<feature type="binding site" evidence="11">
    <location>
        <position position="159"/>
    </location>
    <ligand>
        <name>CTP</name>
        <dbReference type="ChEBI" id="CHEBI:37563"/>
    </ligand>
</feature>
<dbReference type="Pfam" id="PF12627">
    <property type="entry name" value="PolyA_pol_RNAbd"/>
    <property type="match status" value="1"/>
</dbReference>
<comment type="catalytic activity">
    <reaction evidence="11">
        <text>a tRNA precursor + 2 CTP + ATP = a tRNA with a 3' CCA end + 3 diphosphate</text>
        <dbReference type="Rhea" id="RHEA:14433"/>
        <dbReference type="Rhea" id="RHEA-COMP:10465"/>
        <dbReference type="Rhea" id="RHEA-COMP:10468"/>
        <dbReference type="ChEBI" id="CHEBI:30616"/>
        <dbReference type="ChEBI" id="CHEBI:33019"/>
        <dbReference type="ChEBI" id="CHEBI:37563"/>
        <dbReference type="ChEBI" id="CHEBI:74896"/>
        <dbReference type="ChEBI" id="CHEBI:83071"/>
        <dbReference type="EC" id="2.7.7.72"/>
    </reaction>
</comment>
<comment type="function">
    <text evidence="11">Catalyzes the addition and repair of the essential 3'-terminal CCA sequence in tRNAs without using a nucleic acid template. Adds these three nucleotides in the order of C, C, and A to the tRNA nucleotide-73, using CTP and ATP as substrates and producing inorganic pyrophosphate. tRNA 3'-terminal CCA addition is required both for tRNA processing and repair. Also involved in tRNA surveillance by mediating tandem CCA addition to generate a CCACCA at the 3' terminus of unstable tRNAs. While stable tRNAs receive only 3'-terminal CCA, unstable tRNAs are marked with CCACCA and rapidly degraded.</text>
</comment>
<organism evidence="15 16">
    <name type="scientific">Domibacillus aminovorans</name>
    <dbReference type="NCBI Taxonomy" id="29332"/>
    <lineage>
        <taxon>Bacteria</taxon>
        <taxon>Bacillati</taxon>
        <taxon>Bacillota</taxon>
        <taxon>Bacilli</taxon>
        <taxon>Bacillales</taxon>
        <taxon>Bacillaceae</taxon>
        <taxon>Domibacillus</taxon>
    </lineage>
</organism>
<evidence type="ECO:0000313" key="15">
    <source>
        <dbReference type="EMBL" id="OAH55876.1"/>
    </source>
</evidence>
<dbReference type="GO" id="GO:0000049">
    <property type="term" value="F:tRNA binding"/>
    <property type="evidence" value="ECO:0007669"/>
    <property type="project" value="UniProtKB-UniRule"/>
</dbReference>
<comment type="caution">
    <text evidence="15">The sequence shown here is derived from an EMBL/GenBank/DDBJ whole genome shotgun (WGS) entry which is preliminary data.</text>
</comment>
<evidence type="ECO:0000256" key="4">
    <source>
        <dbReference type="ARBA" id="ARBA00022695"/>
    </source>
</evidence>
<keyword evidence="9 11" id="KW-0460">Magnesium</keyword>
<reference evidence="15 16" key="1">
    <citation type="submission" date="2016-01" db="EMBL/GenBank/DDBJ databases">
        <title>Investigation of taxonomic status of Bacillus aminovorans.</title>
        <authorList>
            <person name="Verma A."/>
            <person name="Pal Y."/>
            <person name="Krishnamurthi S."/>
        </authorList>
    </citation>
    <scope>NUCLEOTIDE SEQUENCE [LARGE SCALE GENOMIC DNA]</scope>
    <source>
        <strain evidence="15 16">DSM 4337</strain>
    </source>
</reference>
<feature type="binding site" evidence="11">
    <location>
        <position position="156"/>
    </location>
    <ligand>
        <name>CTP</name>
        <dbReference type="ChEBI" id="CHEBI:37563"/>
    </ligand>
</feature>
<dbReference type="EC" id="2.7.7.72" evidence="11"/>
<comment type="catalytic activity">
    <reaction evidence="11">
        <text>a tRNA with a 3' CCA end + 2 CTP + ATP = a tRNA with a 3' CCACCA end + 3 diphosphate</text>
        <dbReference type="Rhea" id="RHEA:76235"/>
        <dbReference type="Rhea" id="RHEA-COMP:10468"/>
        <dbReference type="Rhea" id="RHEA-COMP:18655"/>
        <dbReference type="ChEBI" id="CHEBI:30616"/>
        <dbReference type="ChEBI" id="CHEBI:33019"/>
        <dbReference type="ChEBI" id="CHEBI:37563"/>
        <dbReference type="ChEBI" id="CHEBI:83071"/>
        <dbReference type="ChEBI" id="CHEBI:195187"/>
    </reaction>
</comment>
<dbReference type="InterPro" id="IPR032828">
    <property type="entry name" value="PolyA_RNA-bd"/>
</dbReference>
<feature type="domain" description="Poly A polymerase head" evidence="12">
    <location>
        <begin position="24"/>
        <end position="144"/>
    </location>
</feature>
<feature type="binding site" evidence="11">
    <location>
        <position position="113"/>
    </location>
    <ligand>
        <name>CTP</name>
        <dbReference type="ChEBI" id="CHEBI:37563"/>
    </ligand>
</feature>
<dbReference type="Gene3D" id="1.20.58.560">
    <property type="match status" value="1"/>
</dbReference>
<evidence type="ECO:0000256" key="7">
    <source>
        <dbReference type="ARBA" id="ARBA00022800"/>
    </source>
</evidence>
<dbReference type="Gene3D" id="1.10.110.30">
    <property type="match status" value="1"/>
</dbReference>
<keyword evidence="6 11" id="KW-0547">Nucleotide-binding</keyword>
<dbReference type="GO" id="GO:0001680">
    <property type="term" value="P:tRNA 3'-terminal CCA addition"/>
    <property type="evidence" value="ECO:0007669"/>
    <property type="project" value="UniProtKB-UniRule"/>
</dbReference>
<feature type="domain" description="CCA-adding enzyme C-terminal" evidence="14">
    <location>
        <begin position="249"/>
        <end position="391"/>
    </location>
</feature>
<dbReference type="Proteomes" id="UP000077271">
    <property type="component" value="Unassembled WGS sequence"/>
</dbReference>
<dbReference type="NCBIfam" id="NF009814">
    <property type="entry name" value="PRK13299.1"/>
    <property type="match status" value="1"/>
</dbReference>
<dbReference type="Gene3D" id="3.30.460.10">
    <property type="entry name" value="Beta Polymerase, domain 2"/>
    <property type="match status" value="1"/>
</dbReference>
<keyword evidence="2 11" id="KW-0808">Transferase</keyword>
<dbReference type="InterPro" id="IPR043519">
    <property type="entry name" value="NT_sf"/>
</dbReference>
<feature type="binding site" evidence="11">
    <location>
        <position position="162"/>
    </location>
    <ligand>
        <name>ATP</name>
        <dbReference type="ChEBI" id="CHEBI:30616"/>
    </ligand>
</feature>
<feature type="binding site" evidence="11">
    <location>
        <position position="159"/>
    </location>
    <ligand>
        <name>ATP</name>
        <dbReference type="ChEBI" id="CHEBI:30616"/>
    </ligand>
</feature>
<dbReference type="InterPro" id="IPR002646">
    <property type="entry name" value="PolA_pol_head_dom"/>
</dbReference>
<evidence type="ECO:0000256" key="10">
    <source>
        <dbReference type="ARBA" id="ARBA00022884"/>
    </source>
</evidence>
<feature type="binding site" evidence="11">
    <location>
        <position position="32"/>
    </location>
    <ligand>
        <name>ATP</name>
        <dbReference type="ChEBI" id="CHEBI:30616"/>
    </ligand>
</feature>
<dbReference type="Pfam" id="PF01743">
    <property type="entry name" value="PolyA_pol"/>
    <property type="match status" value="1"/>
</dbReference>
<evidence type="ECO:0000256" key="5">
    <source>
        <dbReference type="ARBA" id="ARBA00022723"/>
    </source>
</evidence>
<keyword evidence="3 11" id="KW-0819">tRNA processing</keyword>
<dbReference type="RefSeq" id="WP_018393768.1">
    <property type="nucleotide sequence ID" value="NZ_LQWZ01000023.1"/>
</dbReference>
<gene>
    <name evidence="11" type="primary">cca</name>
    <name evidence="15" type="ORF">AWH48_04155</name>
</gene>
<dbReference type="SUPFAM" id="SSF81891">
    <property type="entry name" value="Poly A polymerase C-terminal region-like"/>
    <property type="match status" value="1"/>
</dbReference>
<feature type="binding site" evidence="11">
    <location>
        <position position="156"/>
    </location>
    <ligand>
        <name>ATP</name>
        <dbReference type="ChEBI" id="CHEBI:30616"/>
    </ligand>
</feature>
<dbReference type="GO" id="GO:0000287">
    <property type="term" value="F:magnesium ion binding"/>
    <property type="evidence" value="ECO:0007669"/>
    <property type="project" value="UniProtKB-UniRule"/>
</dbReference>
<feature type="binding site" evidence="11">
    <location>
        <position position="162"/>
    </location>
    <ligand>
        <name>CTP</name>
        <dbReference type="ChEBI" id="CHEBI:37563"/>
    </ligand>
</feature>
<dbReference type="GO" id="GO:0005524">
    <property type="term" value="F:ATP binding"/>
    <property type="evidence" value="ECO:0007669"/>
    <property type="project" value="UniProtKB-UniRule"/>
</dbReference>
<evidence type="ECO:0000259" key="14">
    <source>
        <dbReference type="Pfam" id="PF13735"/>
    </source>
</evidence>
<evidence type="ECO:0000256" key="2">
    <source>
        <dbReference type="ARBA" id="ARBA00022679"/>
    </source>
</evidence>
<keyword evidence="10 11" id="KW-0694">RNA-binding</keyword>
<keyword evidence="4 11" id="KW-0548">Nucleotidyltransferase</keyword>
<feature type="binding site" evidence="11">
    <location>
        <position position="165"/>
    </location>
    <ligand>
        <name>ATP</name>
        <dbReference type="ChEBI" id="CHEBI:30616"/>
    </ligand>
</feature>
<dbReference type="PANTHER" id="PTHR46173:SF1">
    <property type="entry name" value="CCA TRNA NUCLEOTIDYLTRANSFERASE 1, MITOCHONDRIAL"/>
    <property type="match status" value="1"/>
</dbReference>
<dbReference type="SUPFAM" id="SSF81301">
    <property type="entry name" value="Nucleotidyltransferase"/>
    <property type="match status" value="1"/>
</dbReference>
<protein>
    <recommendedName>
        <fullName evidence="11">CCA-adding enzyme</fullName>
        <ecNumber evidence="11">2.7.7.72</ecNumber>
    </recommendedName>
    <alternativeName>
        <fullName evidence="11">CCA tRNA nucleotidyltransferase</fullName>
    </alternativeName>
    <alternativeName>
        <fullName evidence="11">tRNA CCA-pyrophosphorylase</fullName>
    </alternativeName>
    <alternativeName>
        <fullName evidence="11">tRNA adenylyl-/cytidylyl- transferase</fullName>
    </alternativeName>
    <alternativeName>
        <fullName evidence="11">tRNA nucleotidyltransferase</fullName>
    </alternativeName>
    <alternativeName>
        <fullName evidence="11">tRNA-NT</fullName>
    </alternativeName>
</protein>
<dbReference type="InterPro" id="IPR032810">
    <property type="entry name" value="CCA-adding_enz_C"/>
</dbReference>
<accession>A0A177KS35</accession>